<dbReference type="Gene3D" id="3.30.420.10">
    <property type="entry name" value="Ribonuclease H-like superfamily/Ribonuclease H"/>
    <property type="match status" value="1"/>
</dbReference>
<keyword evidence="2" id="KW-1185">Reference proteome</keyword>
<reference evidence="1" key="2">
    <citation type="journal article" date="2024" name="Plant">
        <title>Genomic evolution and insights into agronomic trait innovations of Sesamum species.</title>
        <authorList>
            <person name="Miao H."/>
            <person name="Wang L."/>
            <person name="Qu L."/>
            <person name="Liu H."/>
            <person name="Sun Y."/>
            <person name="Le M."/>
            <person name="Wang Q."/>
            <person name="Wei S."/>
            <person name="Zheng Y."/>
            <person name="Lin W."/>
            <person name="Duan Y."/>
            <person name="Cao H."/>
            <person name="Xiong S."/>
            <person name="Wang X."/>
            <person name="Wei L."/>
            <person name="Li C."/>
            <person name="Ma Q."/>
            <person name="Ju M."/>
            <person name="Zhao R."/>
            <person name="Li G."/>
            <person name="Mu C."/>
            <person name="Tian Q."/>
            <person name="Mei H."/>
            <person name="Zhang T."/>
            <person name="Gao T."/>
            <person name="Zhang H."/>
        </authorList>
    </citation>
    <scope>NUCLEOTIDE SEQUENCE</scope>
    <source>
        <strain evidence="1">K16</strain>
    </source>
</reference>
<dbReference type="InterPro" id="IPR039537">
    <property type="entry name" value="Retrotran_Ty1/copia-like"/>
</dbReference>
<dbReference type="GO" id="GO:0003676">
    <property type="term" value="F:nucleic acid binding"/>
    <property type="evidence" value="ECO:0007669"/>
    <property type="project" value="InterPro"/>
</dbReference>
<dbReference type="AlphaFoldDB" id="A0AAE1XI88"/>
<dbReference type="SUPFAM" id="SSF53098">
    <property type="entry name" value="Ribonuclease H-like"/>
    <property type="match status" value="1"/>
</dbReference>
<comment type="caution">
    <text evidence="1">The sequence shown here is derived from an EMBL/GenBank/DDBJ whole genome shotgun (WGS) entry which is preliminary data.</text>
</comment>
<evidence type="ECO:0000313" key="1">
    <source>
        <dbReference type="EMBL" id="KAK4411897.1"/>
    </source>
</evidence>
<evidence type="ECO:0000313" key="2">
    <source>
        <dbReference type="Proteomes" id="UP001289374"/>
    </source>
</evidence>
<dbReference type="PANTHER" id="PTHR42648">
    <property type="entry name" value="TRANSPOSASE, PUTATIVE-RELATED"/>
    <property type="match status" value="1"/>
</dbReference>
<gene>
    <name evidence="1" type="ORF">Sango_0262700</name>
</gene>
<proteinExistence type="predicted"/>
<accession>A0AAE1XI88</accession>
<protein>
    <submittedName>
        <fullName evidence="1">Uncharacterized protein</fullName>
    </submittedName>
</protein>
<dbReference type="PANTHER" id="PTHR42648:SF31">
    <property type="entry name" value="RNA-DIRECTED DNA POLYMERASE"/>
    <property type="match status" value="1"/>
</dbReference>
<dbReference type="Proteomes" id="UP001289374">
    <property type="component" value="Unassembled WGS sequence"/>
</dbReference>
<dbReference type="EMBL" id="JACGWL010000001">
    <property type="protein sequence ID" value="KAK4411897.1"/>
    <property type="molecule type" value="Genomic_DNA"/>
</dbReference>
<organism evidence="1 2">
    <name type="scientific">Sesamum angolense</name>
    <dbReference type="NCBI Taxonomy" id="2727404"/>
    <lineage>
        <taxon>Eukaryota</taxon>
        <taxon>Viridiplantae</taxon>
        <taxon>Streptophyta</taxon>
        <taxon>Embryophyta</taxon>
        <taxon>Tracheophyta</taxon>
        <taxon>Spermatophyta</taxon>
        <taxon>Magnoliopsida</taxon>
        <taxon>eudicotyledons</taxon>
        <taxon>Gunneridae</taxon>
        <taxon>Pentapetalae</taxon>
        <taxon>asterids</taxon>
        <taxon>lamiids</taxon>
        <taxon>Lamiales</taxon>
        <taxon>Pedaliaceae</taxon>
        <taxon>Sesamum</taxon>
    </lineage>
</organism>
<sequence>MDPVPSINKAYAMVQSVEKQKQVHMDLFENTETTALHVKGGMRYEKKKFNVDNELNIVHIVTRQGHSKDTCFKLHGTPDCYKEFVDKKRRNAGPTREGWVTPHLLYVDSHCDIVCDVCPMAKQHRLPFTPSTIHSHHILELVHIDRWGPYHLHSLTGCNYFLTIVDDFSRTTWTFLLKFFKEDIFPFQSASPSSDSTLVSLPFPVPDTDSDPSSFSSPDLISSAVVPSSGSQLGVGIRVGFFGSRPDPIGFGFFLRDFFLKNGVSGNPIPKLKRSGRSSGRKILPELPDQKLKQLRLDSTK</sequence>
<dbReference type="InterPro" id="IPR012337">
    <property type="entry name" value="RNaseH-like_sf"/>
</dbReference>
<name>A0AAE1XI88_9LAMI</name>
<dbReference type="InterPro" id="IPR036397">
    <property type="entry name" value="RNaseH_sf"/>
</dbReference>
<reference evidence="1" key="1">
    <citation type="submission" date="2020-06" db="EMBL/GenBank/DDBJ databases">
        <authorList>
            <person name="Li T."/>
            <person name="Hu X."/>
            <person name="Zhang T."/>
            <person name="Song X."/>
            <person name="Zhang H."/>
            <person name="Dai N."/>
            <person name="Sheng W."/>
            <person name="Hou X."/>
            <person name="Wei L."/>
        </authorList>
    </citation>
    <scope>NUCLEOTIDE SEQUENCE</scope>
    <source>
        <strain evidence="1">K16</strain>
        <tissue evidence="1">Leaf</tissue>
    </source>
</reference>